<dbReference type="Gene3D" id="1.10.10.60">
    <property type="entry name" value="Homeodomain-like"/>
    <property type="match status" value="1"/>
</dbReference>
<organism evidence="1 2">
    <name type="scientific">Photorhabdus bodei</name>
    <dbReference type="NCBI Taxonomy" id="2029681"/>
    <lineage>
        <taxon>Bacteria</taxon>
        <taxon>Pseudomonadati</taxon>
        <taxon>Pseudomonadota</taxon>
        <taxon>Gammaproteobacteria</taxon>
        <taxon>Enterobacterales</taxon>
        <taxon>Morganellaceae</taxon>
        <taxon>Photorhabdus</taxon>
    </lineage>
</organism>
<reference evidence="1" key="1">
    <citation type="submission" date="2023-01" db="EMBL/GenBank/DDBJ databases">
        <title>Genome sequencing of Photorhabdus bodei 09-20.</title>
        <authorList>
            <person name="Kalindamar S."/>
            <person name="Kumru S."/>
        </authorList>
    </citation>
    <scope>NUCLEOTIDE SEQUENCE</scope>
    <source>
        <strain evidence="1">09-20</strain>
    </source>
</reference>
<name>A0AAW6BSG8_9GAMM</name>
<protein>
    <submittedName>
        <fullName evidence="1">Helix-turn-helix domain-containing protein</fullName>
    </submittedName>
</protein>
<dbReference type="RefSeq" id="WP_071824090.1">
    <property type="nucleotide sequence ID" value="NZ_CAWQNU010000168.1"/>
</dbReference>
<dbReference type="SUPFAM" id="SSF46689">
    <property type="entry name" value="Homeodomain-like"/>
    <property type="match status" value="1"/>
</dbReference>
<dbReference type="InterPro" id="IPR009057">
    <property type="entry name" value="Homeodomain-like_sf"/>
</dbReference>
<dbReference type="Proteomes" id="UP001212996">
    <property type="component" value="Unassembled WGS sequence"/>
</dbReference>
<dbReference type="GeneID" id="93366602"/>
<evidence type="ECO:0000313" key="1">
    <source>
        <dbReference type="EMBL" id="MDB6374630.1"/>
    </source>
</evidence>
<sequence length="30" mass="3530">MKDEGFGASEIARQLDINRFTVYKILKETR</sequence>
<proteinExistence type="predicted"/>
<accession>A0AAW6BSG8</accession>
<gene>
    <name evidence="1" type="ORF">PH362_22585</name>
</gene>
<dbReference type="EMBL" id="JAQMFO010000052">
    <property type="protein sequence ID" value="MDB6374630.1"/>
    <property type="molecule type" value="Genomic_DNA"/>
</dbReference>
<evidence type="ECO:0000313" key="2">
    <source>
        <dbReference type="Proteomes" id="UP001212996"/>
    </source>
</evidence>
<dbReference type="AlphaFoldDB" id="A0AAW6BSG8"/>
<comment type="caution">
    <text evidence="1">The sequence shown here is derived from an EMBL/GenBank/DDBJ whole genome shotgun (WGS) entry which is preliminary data.</text>
</comment>